<sequence length="127" mass="14795">MTLILGISLITSLLTVVMMWQLARKRKSGLYVSLIAQPFWAYFNFLSEAWGFYILTVVMTFIALRGIVKWRDEVSDDKLDDEAVGTLMWVRERLEAVLEQTENVQYVNLARSKFLAWVVKIDDTLDR</sequence>
<keyword evidence="1" id="KW-1133">Transmembrane helix</keyword>
<proteinExistence type="predicted"/>
<gene>
    <name evidence="2" type="ORF">LCGC14_2062420</name>
</gene>
<protein>
    <submittedName>
        <fullName evidence="2">Uncharacterized protein</fullName>
    </submittedName>
</protein>
<dbReference type="EMBL" id="LAZR01024572">
    <property type="protein sequence ID" value="KKL74685.1"/>
    <property type="molecule type" value="Genomic_DNA"/>
</dbReference>
<dbReference type="AlphaFoldDB" id="A0A0F9GZ97"/>
<feature type="transmembrane region" description="Helical" evidence="1">
    <location>
        <begin position="50"/>
        <end position="68"/>
    </location>
</feature>
<evidence type="ECO:0000313" key="2">
    <source>
        <dbReference type="EMBL" id="KKL74685.1"/>
    </source>
</evidence>
<organism evidence="2">
    <name type="scientific">marine sediment metagenome</name>
    <dbReference type="NCBI Taxonomy" id="412755"/>
    <lineage>
        <taxon>unclassified sequences</taxon>
        <taxon>metagenomes</taxon>
        <taxon>ecological metagenomes</taxon>
    </lineage>
</organism>
<accession>A0A0F9GZ97</accession>
<keyword evidence="1" id="KW-0472">Membrane</keyword>
<name>A0A0F9GZ97_9ZZZZ</name>
<comment type="caution">
    <text evidence="2">The sequence shown here is derived from an EMBL/GenBank/DDBJ whole genome shotgun (WGS) entry which is preliminary data.</text>
</comment>
<evidence type="ECO:0000256" key="1">
    <source>
        <dbReference type="SAM" id="Phobius"/>
    </source>
</evidence>
<keyword evidence="1" id="KW-0812">Transmembrane</keyword>
<reference evidence="2" key="1">
    <citation type="journal article" date="2015" name="Nature">
        <title>Complex archaea that bridge the gap between prokaryotes and eukaryotes.</title>
        <authorList>
            <person name="Spang A."/>
            <person name="Saw J.H."/>
            <person name="Jorgensen S.L."/>
            <person name="Zaremba-Niedzwiedzka K."/>
            <person name="Martijn J."/>
            <person name="Lind A.E."/>
            <person name="van Eijk R."/>
            <person name="Schleper C."/>
            <person name="Guy L."/>
            <person name="Ettema T.J."/>
        </authorList>
    </citation>
    <scope>NUCLEOTIDE SEQUENCE</scope>
</reference>